<evidence type="ECO:0000313" key="6">
    <source>
        <dbReference type="EMBL" id="AIQ59933.1"/>
    </source>
</evidence>
<dbReference type="KEGG" id="pbd:PBOR_25495"/>
<keyword evidence="3" id="KW-0238">DNA-binding</keyword>
<dbReference type="InterPro" id="IPR000551">
    <property type="entry name" value="MerR-type_HTH_dom"/>
</dbReference>
<reference evidence="6" key="1">
    <citation type="submission" date="2014-08" db="EMBL/GenBank/DDBJ databases">
        <title>Comparative genomics of the Paenibacillus odorifer group.</title>
        <authorList>
            <person name="den Bakker H.C."/>
            <person name="Tsai Y.-C.Y.-C."/>
            <person name="Martin N."/>
            <person name="Korlach J."/>
            <person name="Wiedmann M."/>
        </authorList>
    </citation>
    <scope>NUCLEOTIDE SEQUENCE [LARGE SCALE GENOMIC DNA]</scope>
    <source>
        <strain evidence="6">DSM 13188</strain>
    </source>
</reference>
<dbReference type="Gene3D" id="1.10.1660.10">
    <property type="match status" value="1"/>
</dbReference>
<dbReference type="Proteomes" id="UP000029518">
    <property type="component" value="Chromosome"/>
</dbReference>
<keyword evidence="1" id="KW-0678">Repressor</keyword>
<sequence>MGAEITIGELAELMRVSVHQIRYFEEKGVLLPSYTDTNQYRKYGIDQIYQLSQIMLLRKLGMPVQAIKESMAEDGQQAMEEKLHHSLGEVGREIARLQQLEQLLWKVLHEQRDYQINKQSYSVKMREALQLQKWFDMDSAAALDARTLVEQSAGVSHLFETDIHYVYDSTDTVSLYTAVERGGGTGRILPAGNYLSFKLQVKDESGLVKAIEQFCRHAEHEYGELPGPLILIEKSYLSLFSQGMLHYEILLCIETEAASGVDTL</sequence>
<dbReference type="AlphaFoldDB" id="A0A089LLB8"/>
<dbReference type="SMART" id="SM00422">
    <property type="entry name" value="HTH_MERR"/>
    <property type="match status" value="1"/>
</dbReference>
<dbReference type="GO" id="GO:0003700">
    <property type="term" value="F:DNA-binding transcription factor activity"/>
    <property type="evidence" value="ECO:0007669"/>
    <property type="project" value="InterPro"/>
</dbReference>
<keyword evidence="2" id="KW-0805">Transcription regulation</keyword>
<proteinExistence type="predicted"/>
<dbReference type="PROSITE" id="PS50937">
    <property type="entry name" value="HTH_MERR_2"/>
    <property type="match status" value="1"/>
</dbReference>
<protein>
    <recommendedName>
        <fullName evidence="5">HTH merR-type domain-containing protein</fullName>
    </recommendedName>
</protein>
<dbReference type="InterPro" id="IPR009061">
    <property type="entry name" value="DNA-bd_dom_put_sf"/>
</dbReference>
<dbReference type="InterPro" id="IPR047057">
    <property type="entry name" value="MerR_fam"/>
</dbReference>
<dbReference type="RefSeq" id="WP_052429624.1">
    <property type="nucleotide sequence ID" value="NZ_CP009285.1"/>
</dbReference>
<dbReference type="Pfam" id="PF13411">
    <property type="entry name" value="MerR_1"/>
    <property type="match status" value="1"/>
</dbReference>
<keyword evidence="7" id="KW-1185">Reference proteome</keyword>
<dbReference type="PANTHER" id="PTHR30204">
    <property type="entry name" value="REDOX-CYCLING DRUG-SENSING TRANSCRIPTIONAL ACTIVATOR SOXR"/>
    <property type="match status" value="1"/>
</dbReference>
<gene>
    <name evidence="6" type="ORF">PBOR_25495</name>
</gene>
<dbReference type="EMBL" id="CP009285">
    <property type="protein sequence ID" value="AIQ59933.1"/>
    <property type="molecule type" value="Genomic_DNA"/>
</dbReference>
<keyword evidence="4" id="KW-0804">Transcription</keyword>
<evidence type="ECO:0000259" key="5">
    <source>
        <dbReference type="PROSITE" id="PS50937"/>
    </source>
</evidence>
<dbReference type="PANTHER" id="PTHR30204:SF69">
    <property type="entry name" value="MERR-FAMILY TRANSCRIPTIONAL REGULATOR"/>
    <property type="match status" value="1"/>
</dbReference>
<evidence type="ECO:0000313" key="7">
    <source>
        <dbReference type="Proteomes" id="UP000029518"/>
    </source>
</evidence>
<evidence type="ECO:0000256" key="3">
    <source>
        <dbReference type="ARBA" id="ARBA00023125"/>
    </source>
</evidence>
<evidence type="ECO:0000256" key="2">
    <source>
        <dbReference type="ARBA" id="ARBA00023015"/>
    </source>
</evidence>
<evidence type="ECO:0000256" key="4">
    <source>
        <dbReference type="ARBA" id="ARBA00023163"/>
    </source>
</evidence>
<name>A0A089LLB8_PAEBO</name>
<evidence type="ECO:0000256" key="1">
    <source>
        <dbReference type="ARBA" id="ARBA00022491"/>
    </source>
</evidence>
<dbReference type="HOGENOM" id="CLU_1049063_0_0_9"/>
<accession>A0A089LLB8</accession>
<feature type="domain" description="HTH merR-type" evidence="5">
    <location>
        <begin position="4"/>
        <end position="73"/>
    </location>
</feature>
<dbReference type="OrthoDB" id="9773308at2"/>
<dbReference type="GO" id="GO:0003677">
    <property type="term" value="F:DNA binding"/>
    <property type="evidence" value="ECO:0007669"/>
    <property type="project" value="UniProtKB-KW"/>
</dbReference>
<dbReference type="PRINTS" id="PR00040">
    <property type="entry name" value="HTHMERR"/>
</dbReference>
<dbReference type="SUPFAM" id="SSF46955">
    <property type="entry name" value="Putative DNA-binding domain"/>
    <property type="match status" value="1"/>
</dbReference>
<organism evidence="6 7">
    <name type="scientific">Paenibacillus borealis</name>
    <dbReference type="NCBI Taxonomy" id="160799"/>
    <lineage>
        <taxon>Bacteria</taxon>
        <taxon>Bacillati</taxon>
        <taxon>Bacillota</taxon>
        <taxon>Bacilli</taxon>
        <taxon>Bacillales</taxon>
        <taxon>Paenibacillaceae</taxon>
        <taxon>Paenibacillus</taxon>
    </lineage>
</organism>